<comment type="caution">
    <text evidence="1">The sequence shown here is derived from an EMBL/GenBank/DDBJ whole genome shotgun (WGS) entry which is preliminary data.</text>
</comment>
<keyword evidence="2" id="KW-1185">Reference proteome</keyword>
<dbReference type="Proteomes" id="UP000789342">
    <property type="component" value="Unassembled WGS sequence"/>
</dbReference>
<reference evidence="1" key="1">
    <citation type="submission" date="2021-06" db="EMBL/GenBank/DDBJ databases">
        <authorList>
            <person name="Kallberg Y."/>
            <person name="Tangrot J."/>
            <person name="Rosling A."/>
        </authorList>
    </citation>
    <scope>NUCLEOTIDE SEQUENCE</scope>
    <source>
        <strain evidence="1">CL551</strain>
    </source>
</reference>
<proteinExistence type="predicted"/>
<sequence>SLLHVFIKLFAHHPHRRLIRSNTVSESVPLPGYTNVKVCKFRETSFPHVTFFPRSKYLQLLVSELSSFYHYQNTTYVVCKITPVFSFIVYSSFNRFDTCQSMYEHHVLLAPIKSLSLYVSKDSEIAQNFGNTSSCAHDKNFMRNFVNVEKSQKTFEHLLYLHTYLPIVLITNPS</sequence>
<organism evidence="1 2">
    <name type="scientific">Acaulospora morrowiae</name>
    <dbReference type="NCBI Taxonomy" id="94023"/>
    <lineage>
        <taxon>Eukaryota</taxon>
        <taxon>Fungi</taxon>
        <taxon>Fungi incertae sedis</taxon>
        <taxon>Mucoromycota</taxon>
        <taxon>Glomeromycotina</taxon>
        <taxon>Glomeromycetes</taxon>
        <taxon>Diversisporales</taxon>
        <taxon>Acaulosporaceae</taxon>
        <taxon>Acaulospora</taxon>
    </lineage>
</organism>
<feature type="non-terminal residue" evidence="1">
    <location>
        <position position="1"/>
    </location>
</feature>
<dbReference type="EMBL" id="CAJVPV010041242">
    <property type="protein sequence ID" value="CAG8761776.1"/>
    <property type="molecule type" value="Genomic_DNA"/>
</dbReference>
<gene>
    <name evidence="1" type="ORF">AMORRO_LOCUS15977</name>
</gene>
<evidence type="ECO:0000313" key="1">
    <source>
        <dbReference type="EMBL" id="CAG8761776.1"/>
    </source>
</evidence>
<accession>A0A9N9NVW6</accession>
<evidence type="ECO:0000313" key="2">
    <source>
        <dbReference type="Proteomes" id="UP000789342"/>
    </source>
</evidence>
<dbReference type="AlphaFoldDB" id="A0A9N9NVW6"/>
<name>A0A9N9NVW6_9GLOM</name>
<protein>
    <submittedName>
        <fullName evidence="1">810_t:CDS:1</fullName>
    </submittedName>
</protein>